<keyword evidence="2" id="KW-1185">Reference proteome</keyword>
<reference evidence="1" key="1">
    <citation type="journal article" date="2023" name="Nat. Commun.">
        <title>Diploid and tetraploid genomes of Acorus and the evolution of monocots.</title>
        <authorList>
            <person name="Ma L."/>
            <person name="Liu K.W."/>
            <person name="Li Z."/>
            <person name="Hsiao Y.Y."/>
            <person name="Qi Y."/>
            <person name="Fu T."/>
            <person name="Tang G.D."/>
            <person name="Zhang D."/>
            <person name="Sun W.H."/>
            <person name="Liu D.K."/>
            <person name="Li Y."/>
            <person name="Chen G.Z."/>
            <person name="Liu X.D."/>
            <person name="Liao X.Y."/>
            <person name="Jiang Y.T."/>
            <person name="Yu X."/>
            <person name="Hao Y."/>
            <person name="Huang J."/>
            <person name="Zhao X.W."/>
            <person name="Ke S."/>
            <person name="Chen Y.Y."/>
            <person name="Wu W.L."/>
            <person name="Hsu J.L."/>
            <person name="Lin Y.F."/>
            <person name="Huang M.D."/>
            <person name="Li C.Y."/>
            <person name="Huang L."/>
            <person name="Wang Z.W."/>
            <person name="Zhao X."/>
            <person name="Zhong W.Y."/>
            <person name="Peng D.H."/>
            <person name="Ahmad S."/>
            <person name="Lan S."/>
            <person name="Zhang J.S."/>
            <person name="Tsai W.C."/>
            <person name="Van de Peer Y."/>
            <person name="Liu Z.J."/>
        </authorList>
    </citation>
    <scope>NUCLEOTIDE SEQUENCE</scope>
    <source>
        <strain evidence="1">CP</strain>
    </source>
</reference>
<dbReference type="AlphaFoldDB" id="A0AAV9EPB0"/>
<name>A0AAV9EPB0_ACOCL</name>
<accession>A0AAV9EPB0</accession>
<sequence length="145" mass="15181">MAGGADDRCRSYGDSGTEWELEEGSCSVFGGDRKSPSLARTISPAPPETATEGVVVVVGVTACPGGSLDQERELSHGNSVEVGVTLETCRRGKKIHLQIDVSPKKAGFVRFIRGSFGATGAITELDRFAFAGSPVHGEREVGARS</sequence>
<comment type="caution">
    <text evidence="1">The sequence shown here is derived from an EMBL/GenBank/DDBJ whole genome shotgun (WGS) entry which is preliminary data.</text>
</comment>
<protein>
    <submittedName>
        <fullName evidence="1">Uncharacterized protein</fullName>
    </submittedName>
</protein>
<proteinExistence type="predicted"/>
<dbReference type="EMBL" id="JAUJYO010000006">
    <property type="protein sequence ID" value="KAK1315371.1"/>
    <property type="molecule type" value="Genomic_DNA"/>
</dbReference>
<dbReference type="Proteomes" id="UP001180020">
    <property type="component" value="Unassembled WGS sequence"/>
</dbReference>
<gene>
    <name evidence="1" type="ORF">QJS10_CPA06g01121</name>
</gene>
<organism evidence="1 2">
    <name type="scientific">Acorus calamus</name>
    <name type="common">Sweet flag</name>
    <dbReference type="NCBI Taxonomy" id="4465"/>
    <lineage>
        <taxon>Eukaryota</taxon>
        <taxon>Viridiplantae</taxon>
        <taxon>Streptophyta</taxon>
        <taxon>Embryophyta</taxon>
        <taxon>Tracheophyta</taxon>
        <taxon>Spermatophyta</taxon>
        <taxon>Magnoliopsida</taxon>
        <taxon>Liliopsida</taxon>
        <taxon>Acoraceae</taxon>
        <taxon>Acorus</taxon>
    </lineage>
</organism>
<evidence type="ECO:0000313" key="2">
    <source>
        <dbReference type="Proteomes" id="UP001180020"/>
    </source>
</evidence>
<reference evidence="1" key="2">
    <citation type="submission" date="2023-06" db="EMBL/GenBank/DDBJ databases">
        <authorList>
            <person name="Ma L."/>
            <person name="Liu K.-W."/>
            <person name="Li Z."/>
            <person name="Hsiao Y.-Y."/>
            <person name="Qi Y."/>
            <person name="Fu T."/>
            <person name="Tang G."/>
            <person name="Zhang D."/>
            <person name="Sun W.-H."/>
            <person name="Liu D.-K."/>
            <person name="Li Y."/>
            <person name="Chen G.-Z."/>
            <person name="Liu X.-D."/>
            <person name="Liao X.-Y."/>
            <person name="Jiang Y.-T."/>
            <person name="Yu X."/>
            <person name="Hao Y."/>
            <person name="Huang J."/>
            <person name="Zhao X.-W."/>
            <person name="Ke S."/>
            <person name="Chen Y.-Y."/>
            <person name="Wu W.-L."/>
            <person name="Hsu J.-L."/>
            <person name="Lin Y.-F."/>
            <person name="Huang M.-D."/>
            <person name="Li C.-Y."/>
            <person name="Huang L."/>
            <person name="Wang Z.-W."/>
            <person name="Zhao X."/>
            <person name="Zhong W.-Y."/>
            <person name="Peng D.-H."/>
            <person name="Ahmad S."/>
            <person name="Lan S."/>
            <person name="Zhang J.-S."/>
            <person name="Tsai W.-C."/>
            <person name="Van De Peer Y."/>
            <person name="Liu Z.-J."/>
        </authorList>
    </citation>
    <scope>NUCLEOTIDE SEQUENCE</scope>
    <source>
        <strain evidence="1">CP</strain>
        <tissue evidence="1">Leaves</tissue>
    </source>
</reference>
<evidence type="ECO:0000313" key="1">
    <source>
        <dbReference type="EMBL" id="KAK1315371.1"/>
    </source>
</evidence>